<keyword evidence="5" id="KW-0597">Phosphoprotein</keyword>
<dbReference type="PANTHER" id="PTHR43065:SF10">
    <property type="entry name" value="PEROXIDE STRESS-ACTIVATED HISTIDINE KINASE MAK3"/>
    <property type="match status" value="1"/>
</dbReference>
<evidence type="ECO:0000256" key="8">
    <source>
        <dbReference type="ARBA" id="ARBA00022741"/>
    </source>
</evidence>
<dbReference type="AlphaFoldDB" id="A0A1G5AWG0"/>
<dbReference type="NCBIfam" id="TIGR00229">
    <property type="entry name" value="sensory_box"/>
    <property type="match status" value="1"/>
</dbReference>
<evidence type="ECO:0000256" key="5">
    <source>
        <dbReference type="ARBA" id="ARBA00022553"/>
    </source>
</evidence>
<dbReference type="Pfam" id="PF00512">
    <property type="entry name" value="HisKA"/>
    <property type="match status" value="1"/>
</dbReference>
<evidence type="ECO:0000256" key="4">
    <source>
        <dbReference type="ARBA" id="ARBA00022475"/>
    </source>
</evidence>
<dbReference type="PROSITE" id="PS50112">
    <property type="entry name" value="PAS"/>
    <property type="match status" value="1"/>
</dbReference>
<dbReference type="SMART" id="SM00091">
    <property type="entry name" value="PAS"/>
    <property type="match status" value="1"/>
</dbReference>
<evidence type="ECO:0000256" key="6">
    <source>
        <dbReference type="ARBA" id="ARBA00022679"/>
    </source>
</evidence>
<dbReference type="InterPro" id="IPR036890">
    <property type="entry name" value="HATPase_C_sf"/>
</dbReference>
<evidence type="ECO:0000256" key="12">
    <source>
        <dbReference type="ARBA" id="ARBA00023012"/>
    </source>
</evidence>
<feature type="transmembrane region" description="Helical" evidence="13">
    <location>
        <begin position="40"/>
        <end position="60"/>
    </location>
</feature>
<keyword evidence="8" id="KW-0547">Nucleotide-binding</keyword>
<evidence type="ECO:0000256" key="7">
    <source>
        <dbReference type="ARBA" id="ARBA00022692"/>
    </source>
</evidence>
<dbReference type="GO" id="GO:0005886">
    <property type="term" value="C:plasma membrane"/>
    <property type="evidence" value="ECO:0007669"/>
    <property type="project" value="UniProtKB-SubCell"/>
</dbReference>
<dbReference type="InterPro" id="IPR013656">
    <property type="entry name" value="PAS_4"/>
</dbReference>
<keyword evidence="4" id="KW-1003">Cell membrane</keyword>
<dbReference type="CDD" id="cd00130">
    <property type="entry name" value="PAS"/>
    <property type="match status" value="1"/>
</dbReference>
<dbReference type="Proteomes" id="UP000198870">
    <property type="component" value="Unassembled WGS sequence"/>
</dbReference>
<reference evidence="17 18" key="1">
    <citation type="submission" date="2016-10" db="EMBL/GenBank/DDBJ databases">
        <authorList>
            <person name="de Groot N.N."/>
        </authorList>
    </citation>
    <scope>NUCLEOTIDE SEQUENCE [LARGE SCALE GENOMIC DNA]</scope>
    <source>
        <strain evidence="17 18">AA1</strain>
    </source>
</reference>
<accession>A0A1G5AWG0</accession>
<evidence type="ECO:0000259" key="15">
    <source>
        <dbReference type="PROSITE" id="PS50112"/>
    </source>
</evidence>
<dbReference type="InterPro" id="IPR000014">
    <property type="entry name" value="PAS"/>
</dbReference>
<dbReference type="PRINTS" id="PR00344">
    <property type="entry name" value="BCTRLSENSOR"/>
</dbReference>
<feature type="domain" description="Histidine kinase" evidence="14">
    <location>
        <begin position="408"/>
        <end position="616"/>
    </location>
</feature>
<name>A0A1G5AWG0_9BACT</name>
<dbReference type="OrthoDB" id="9773941at2"/>
<dbReference type="SUPFAM" id="SSF55785">
    <property type="entry name" value="PYP-like sensor domain (PAS domain)"/>
    <property type="match status" value="1"/>
</dbReference>
<feature type="domain" description="PAC" evidence="16">
    <location>
        <begin position="342"/>
        <end position="395"/>
    </location>
</feature>
<dbReference type="SUPFAM" id="SSF47384">
    <property type="entry name" value="Homodimeric domain of signal transducing histidine kinase"/>
    <property type="match status" value="1"/>
</dbReference>
<dbReference type="InterPro" id="IPR003661">
    <property type="entry name" value="HisK_dim/P_dom"/>
</dbReference>
<dbReference type="CDD" id="cd00082">
    <property type="entry name" value="HisKA"/>
    <property type="match status" value="1"/>
</dbReference>
<dbReference type="SUPFAM" id="SSF103190">
    <property type="entry name" value="Sensory domain-like"/>
    <property type="match status" value="1"/>
</dbReference>
<dbReference type="GO" id="GO:0005524">
    <property type="term" value="F:ATP binding"/>
    <property type="evidence" value="ECO:0007669"/>
    <property type="project" value="UniProtKB-KW"/>
</dbReference>
<keyword evidence="18" id="KW-1185">Reference proteome</keyword>
<dbReference type="Gene3D" id="3.30.565.10">
    <property type="entry name" value="Histidine kinase-like ATPase, C-terminal domain"/>
    <property type="match status" value="1"/>
</dbReference>
<dbReference type="PROSITE" id="PS50113">
    <property type="entry name" value="PAC"/>
    <property type="match status" value="1"/>
</dbReference>
<dbReference type="InterPro" id="IPR000700">
    <property type="entry name" value="PAS-assoc_C"/>
</dbReference>
<dbReference type="Pfam" id="PF02518">
    <property type="entry name" value="HATPase_c"/>
    <property type="match status" value="1"/>
</dbReference>
<dbReference type="InterPro" id="IPR004358">
    <property type="entry name" value="Sig_transdc_His_kin-like_C"/>
</dbReference>
<dbReference type="InterPro" id="IPR036097">
    <property type="entry name" value="HisK_dim/P_sf"/>
</dbReference>
<sequence length="616" mass="66883">MARQSEEPIRRKALIHDCNKGVYAAMKLTLERSSNTSRSGIWVAAGAVLILILVVLLLAVRNHRREVDNADGLLLAKGDALLRTIEAGTRAGMLRMRWGRGQLQHLLEETGRQPGVLFIAITSPSGRILAHSDRDALGLGLRLPREAKEAKGLRAVQREEADGNLTFLVWREFKPLIADSRSGRMGEHMGRMHGGDHMGGSWKDKKDHRLFPEERDKPLIVLALDRTPYDLVRNRDLRSTLVISGLLLLLGVGGIASLFWFQTYRLAKESLRDTSAMAREVVTSLPVGLMVVDRDGAVAFMNAAAEEISGLESSVVRGKPAASVLPGLMDTVDTALNAGNPLHEEEHLCRFPSGRSVPLSISASSIVHEDGGSVGRVVILRDLREVKRLEKELRHKEKLAAIGDMAAGVAHEIRNPLSSIKGIATYFRGLFDESHDARETAGVMIDEVDRLNRAVTELLTIAGPTRLVTARHNVGDLVERAVRLVEAEADSLGVTVTVEAPETPVMGILDADRLTQSLLNLFLNALQAMKETGGRLAVTLEQPPGMIRLSVADTGCGMDAATLSSIFDPYFTTKADGTGLGLAIVHNIIEAHGGTIEVNSRPDQGTRFDIGLPQGD</sequence>
<dbReference type="Gene3D" id="1.10.287.130">
    <property type="match status" value="1"/>
</dbReference>
<dbReference type="GO" id="GO:0000155">
    <property type="term" value="F:phosphorelay sensor kinase activity"/>
    <property type="evidence" value="ECO:0007669"/>
    <property type="project" value="InterPro"/>
</dbReference>
<keyword evidence="11 13" id="KW-1133">Transmembrane helix</keyword>
<dbReference type="EC" id="2.7.13.3" evidence="3"/>
<evidence type="ECO:0000259" key="16">
    <source>
        <dbReference type="PROSITE" id="PS50113"/>
    </source>
</evidence>
<dbReference type="InterPro" id="IPR029151">
    <property type="entry name" value="Sensor-like_sf"/>
</dbReference>
<dbReference type="EMBL" id="FMUX01000001">
    <property type="protein sequence ID" value="SCX82247.1"/>
    <property type="molecule type" value="Genomic_DNA"/>
</dbReference>
<evidence type="ECO:0000256" key="13">
    <source>
        <dbReference type="SAM" id="Phobius"/>
    </source>
</evidence>
<evidence type="ECO:0000256" key="1">
    <source>
        <dbReference type="ARBA" id="ARBA00000085"/>
    </source>
</evidence>
<dbReference type="InterPro" id="IPR035965">
    <property type="entry name" value="PAS-like_dom_sf"/>
</dbReference>
<dbReference type="SMART" id="SM00387">
    <property type="entry name" value="HATPase_c"/>
    <property type="match status" value="1"/>
</dbReference>
<evidence type="ECO:0000256" key="2">
    <source>
        <dbReference type="ARBA" id="ARBA00004651"/>
    </source>
</evidence>
<dbReference type="PANTHER" id="PTHR43065">
    <property type="entry name" value="SENSOR HISTIDINE KINASE"/>
    <property type="match status" value="1"/>
</dbReference>
<dbReference type="InterPro" id="IPR005467">
    <property type="entry name" value="His_kinase_dom"/>
</dbReference>
<evidence type="ECO:0000313" key="18">
    <source>
        <dbReference type="Proteomes" id="UP000198870"/>
    </source>
</evidence>
<evidence type="ECO:0000256" key="3">
    <source>
        <dbReference type="ARBA" id="ARBA00012438"/>
    </source>
</evidence>
<comment type="catalytic activity">
    <reaction evidence="1">
        <text>ATP + protein L-histidine = ADP + protein N-phospho-L-histidine.</text>
        <dbReference type="EC" id="2.7.13.3"/>
    </reaction>
</comment>
<feature type="domain" description="PAS" evidence="15">
    <location>
        <begin position="274"/>
        <end position="319"/>
    </location>
</feature>
<organism evidence="17 18">
    <name type="scientific">Desulfoluna spongiiphila</name>
    <dbReference type="NCBI Taxonomy" id="419481"/>
    <lineage>
        <taxon>Bacteria</taxon>
        <taxon>Pseudomonadati</taxon>
        <taxon>Thermodesulfobacteriota</taxon>
        <taxon>Desulfobacteria</taxon>
        <taxon>Desulfobacterales</taxon>
        <taxon>Desulfolunaceae</taxon>
        <taxon>Desulfoluna</taxon>
    </lineage>
</organism>
<evidence type="ECO:0000256" key="9">
    <source>
        <dbReference type="ARBA" id="ARBA00022777"/>
    </source>
</evidence>
<keyword evidence="10" id="KW-0067">ATP-binding</keyword>
<keyword evidence="12" id="KW-0902">Two-component regulatory system</keyword>
<keyword evidence="13" id="KW-0472">Membrane</keyword>
<gene>
    <name evidence="17" type="ORF">SAMN05216233_101492</name>
</gene>
<proteinExistence type="predicted"/>
<dbReference type="Gene3D" id="3.30.450.20">
    <property type="entry name" value="PAS domain"/>
    <property type="match status" value="1"/>
</dbReference>
<dbReference type="PROSITE" id="PS50109">
    <property type="entry name" value="HIS_KIN"/>
    <property type="match status" value="1"/>
</dbReference>
<comment type="subcellular location">
    <subcellularLocation>
        <location evidence="2">Cell membrane</location>
        <topology evidence="2">Multi-pass membrane protein</topology>
    </subcellularLocation>
</comment>
<evidence type="ECO:0000259" key="14">
    <source>
        <dbReference type="PROSITE" id="PS50109"/>
    </source>
</evidence>
<dbReference type="SMART" id="SM00388">
    <property type="entry name" value="HisKA"/>
    <property type="match status" value="1"/>
</dbReference>
<keyword evidence="6" id="KW-0808">Transferase</keyword>
<protein>
    <recommendedName>
        <fullName evidence="3">histidine kinase</fullName>
        <ecNumber evidence="3">2.7.13.3</ecNumber>
    </recommendedName>
</protein>
<dbReference type="InterPro" id="IPR003594">
    <property type="entry name" value="HATPase_dom"/>
</dbReference>
<dbReference type="STRING" id="419481.SAMN05216233_101492"/>
<evidence type="ECO:0000313" key="17">
    <source>
        <dbReference type="EMBL" id="SCX82247.1"/>
    </source>
</evidence>
<evidence type="ECO:0000256" key="10">
    <source>
        <dbReference type="ARBA" id="ARBA00022840"/>
    </source>
</evidence>
<keyword evidence="9 17" id="KW-0418">Kinase</keyword>
<feature type="transmembrane region" description="Helical" evidence="13">
    <location>
        <begin position="241"/>
        <end position="261"/>
    </location>
</feature>
<dbReference type="SUPFAM" id="SSF55874">
    <property type="entry name" value="ATPase domain of HSP90 chaperone/DNA topoisomerase II/histidine kinase"/>
    <property type="match status" value="1"/>
</dbReference>
<evidence type="ECO:0000256" key="11">
    <source>
        <dbReference type="ARBA" id="ARBA00022989"/>
    </source>
</evidence>
<dbReference type="Pfam" id="PF08448">
    <property type="entry name" value="PAS_4"/>
    <property type="match status" value="1"/>
</dbReference>
<keyword evidence="7 13" id="KW-0812">Transmembrane</keyword>